<name>A0A2G6E3B1_9BACT</name>
<dbReference type="Proteomes" id="UP000229740">
    <property type="component" value="Unassembled WGS sequence"/>
</dbReference>
<reference evidence="2 3" key="1">
    <citation type="submission" date="2017-10" db="EMBL/GenBank/DDBJ databases">
        <title>Novel microbial diversity and functional potential in the marine mammal oral microbiome.</title>
        <authorList>
            <person name="Dudek N.K."/>
            <person name="Sun C.L."/>
            <person name="Burstein D."/>
            <person name="Kantor R.S."/>
            <person name="Aliaga Goltsman D.S."/>
            <person name="Bik E.M."/>
            <person name="Thomas B.C."/>
            <person name="Banfield J.F."/>
            <person name="Relman D.A."/>
        </authorList>
    </citation>
    <scope>NUCLEOTIDE SEQUENCE [LARGE SCALE GENOMIC DNA]</scope>
    <source>
        <strain evidence="2">DOLZORAL124_49_17</strain>
    </source>
</reference>
<accession>A0A2G6E3B1</accession>
<dbReference type="EMBL" id="PDPS01000033">
    <property type="protein sequence ID" value="PID56575.1"/>
    <property type="molecule type" value="Genomic_DNA"/>
</dbReference>
<evidence type="ECO:0000256" key="1">
    <source>
        <dbReference type="SAM" id="MobiDB-lite"/>
    </source>
</evidence>
<dbReference type="AlphaFoldDB" id="A0A2G6E3B1"/>
<feature type="region of interest" description="Disordered" evidence="1">
    <location>
        <begin position="1"/>
        <end position="32"/>
    </location>
</feature>
<organism evidence="2 3">
    <name type="scientific">candidate division KSB3 bacterium</name>
    <dbReference type="NCBI Taxonomy" id="2044937"/>
    <lineage>
        <taxon>Bacteria</taxon>
        <taxon>candidate division KSB3</taxon>
    </lineage>
</organism>
<comment type="caution">
    <text evidence="2">The sequence shown here is derived from an EMBL/GenBank/DDBJ whole genome shotgun (WGS) entry which is preliminary data.</text>
</comment>
<protein>
    <submittedName>
        <fullName evidence="2">Uncharacterized protein</fullName>
    </submittedName>
</protein>
<evidence type="ECO:0000313" key="3">
    <source>
        <dbReference type="Proteomes" id="UP000229740"/>
    </source>
</evidence>
<gene>
    <name evidence="2" type="ORF">CSB45_11160</name>
</gene>
<sequence>MRLPLLSAREGGEKTPSQDNRQMRPPHPDVMPDFCIQDPIDFQKFSEQLFCLETSRFTALMR</sequence>
<proteinExistence type="predicted"/>
<evidence type="ECO:0000313" key="2">
    <source>
        <dbReference type="EMBL" id="PID56575.1"/>
    </source>
</evidence>